<accession>A0A4S8M1B9</accession>
<sequence length="60" mass="7127">MSKKKVHKKSISHFNKSTRFQQLHKRETEEEKKFHQNYVRGGEGGRFMARNNNNSIDCTC</sequence>
<feature type="compositionally biased region" description="Basic residues" evidence="1">
    <location>
        <begin position="1"/>
        <end position="11"/>
    </location>
</feature>
<gene>
    <name evidence="2" type="ORF">K435DRAFT_778810</name>
</gene>
<feature type="compositionally biased region" description="Basic and acidic residues" evidence="1">
    <location>
        <begin position="24"/>
        <end position="33"/>
    </location>
</feature>
<name>A0A4S8M1B9_DENBC</name>
<organism evidence="2 3">
    <name type="scientific">Dendrothele bispora (strain CBS 962.96)</name>
    <dbReference type="NCBI Taxonomy" id="1314807"/>
    <lineage>
        <taxon>Eukaryota</taxon>
        <taxon>Fungi</taxon>
        <taxon>Dikarya</taxon>
        <taxon>Basidiomycota</taxon>
        <taxon>Agaricomycotina</taxon>
        <taxon>Agaricomycetes</taxon>
        <taxon>Agaricomycetidae</taxon>
        <taxon>Agaricales</taxon>
        <taxon>Agaricales incertae sedis</taxon>
        <taxon>Dendrothele</taxon>
    </lineage>
</organism>
<reference evidence="2 3" key="1">
    <citation type="journal article" date="2019" name="Nat. Ecol. Evol.">
        <title>Megaphylogeny resolves global patterns of mushroom evolution.</title>
        <authorList>
            <person name="Varga T."/>
            <person name="Krizsan K."/>
            <person name="Foldi C."/>
            <person name="Dima B."/>
            <person name="Sanchez-Garcia M."/>
            <person name="Sanchez-Ramirez S."/>
            <person name="Szollosi G.J."/>
            <person name="Szarkandi J.G."/>
            <person name="Papp V."/>
            <person name="Albert L."/>
            <person name="Andreopoulos W."/>
            <person name="Angelini C."/>
            <person name="Antonin V."/>
            <person name="Barry K.W."/>
            <person name="Bougher N.L."/>
            <person name="Buchanan P."/>
            <person name="Buyck B."/>
            <person name="Bense V."/>
            <person name="Catcheside P."/>
            <person name="Chovatia M."/>
            <person name="Cooper J."/>
            <person name="Damon W."/>
            <person name="Desjardin D."/>
            <person name="Finy P."/>
            <person name="Geml J."/>
            <person name="Haridas S."/>
            <person name="Hughes K."/>
            <person name="Justo A."/>
            <person name="Karasinski D."/>
            <person name="Kautmanova I."/>
            <person name="Kiss B."/>
            <person name="Kocsube S."/>
            <person name="Kotiranta H."/>
            <person name="LaButti K.M."/>
            <person name="Lechner B.E."/>
            <person name="Liimatainen K."/>
            <person name="Lipzen A."/>
            <person name="Lukacs Z."/>
            <person name="Mihaltcheva S."/>
            <person name="Morgado L.N."/>
            <person name="Niskanen T."/>
            <person name="Noordeloos M.E."/>
            <person name="Ohm R.A."/>
            <person name="Ortiz-Santana B."/>
            <person name="Ovrebo C."/>
            <person name="Racz N."/>
            <person name="Riley R."/>
            <person name="Savchenko A."/>
            <person name="Shiryaev A."/>
            <person name="Soop K."/>
            <person name="Spirin V."/>
            <person name="Szebenyi C."/>
            <person name="Tomsovsky M."/>
            <person name="Tulloss R.E."/>
            <person name="Uehling J."/>
            <person name="Grigoriev I.V."/>
            <person name="Vagvolgyi C."/>
            <person name="Papp T."/>
            <person name="Martin F.M."/>
            <person name="Miettinen O."/>
            <person name="Hibbett D.S."/>
            <person name="Nagy L.G."/>
        </authorList>
    </citation>
    <scope>NUCLEOTIDE SEQUENCE [LARGE SCALE GENOMIC DNA]</scope>
    <source>
        <strain evidence="2 3">CBS 962.96</strain>
    </source>
</reference>
<proteinExistence type="predicted"/>
<evidence type="ECO:0000256" key="1">
    <source>
        <dbReference type="SAM" id="MobiDB-lite"/>
    </source>
</evidence>
<evidence type="ECO:0000313" key="2">
    <source>
        <dbReference type="EMBL" id="THU95874.1"/>
    </source>
</evidence>
<keyword evidence="3" id="KW-1185">Reference proteome</keyword>
<protein>
    <submittedName>
        <fullName evidence="2">Uncharacterized protein</fullName>
    </submittedName>
</protein>
<dbReference type="Proteomes" id="UP000297245">
    <property type="component" value="Unassembled WGS sequence"/>
</dbReference>
<dbReference type="EMBL" id="ML179189">
    <property type="protein sequence ID" value="THU95874.1"/>
    <property type="molecule type" value="Genomic_DNA"/>
</dbReference>
<dbReference type="AlphaFoldDB" id="A0A4S8M1B9"/>
<evidence type="ECO:0000313" key="3">
    <source>
        <dbReference type="Proteomes" id="UP000297245"/>
    </source>
</evidence>
<feature type="region of interest" description="Disordered" evidence="1">
    <location>
        <begin position="1"/>
        <end position="33"/>
    </location>
</feature>